<dbReference type="PROSITE" id="PS51379">
    <property type="entry name" value="4FE4S_FER_2"/>
    <property type="match status" value="2"/>
</dbReference>
<dbReference type="PANTHER" id="PTHR43724:SF1">
    <property type="entry name" value="PYRUVATE SYNTHASE SUBUNIT PORD"/>
    <property type="match status" value="1"/>
</dbReference>
<dbReference type="GO" id="GO:0046872">
    <property type="term" value="F:metal ion binding"/>
    <property type="evidence" value="ECO:0007669"/>
    <property type="project" value="UniProtKB-KW"/>
</dbReference>
<organism evidence="8 9">
    <name type="scientific">Diplocloster agilis</name>
    <dbReference type="NCBI Taxonomy" id="2850323"/>
    <lineage>
        <taxon>Bacteria</taxon>
        <taxon>Bacillati</taxon>
        <taxon>Bacillota</taxon>
        <taxon>Clostridia</taxon>
        <taxon>Lachnospirales</taxon>
        <taxon>Lachnospiraceae</taxon>
        <taxon>Diplocloster</taxon>
    </lineage>
</organism>
<dbReference type="InterPro" id="IPR017896">
    <property type="entry name" value="4Fe4S_Fe-S-bd"/>
</dbReference>
<comment type="cofactor">
    <cofactor evidence="1">
        <name>[4Fe-4S] cluster</name>
        <dbReference type="ChEBI" id="CHEBI:49883"/>
    </cofactor>
</comment>
<feature type="domain" description="4Fe-4S ferredoxin-type" evidence="7">
    <location>
        <begin position="67"/>
        <end position="96"/>
    </location>
</feature>
<evidence type="ECO:0000256" key="6">
    <source>
        <dbReference type="ARBA" id="ARBA00023014"/>
    </source>
</evidence>
<dbReference type="Pfam" id="PF00037">
    <property type="entry name" value="Fer4"/>
    <property type="match status" value="2"/>
</dbReference>
<name>A0A949JZS5_9FIRM</name>
<accession>A0A949JZS5</accession>
<sequence>MEKQQNMPTNTPAKRRVLGPCSHILVAANTGSWRMERPQVDEEACIRCGICSKYCPTACITVNKEGCPLEFDWHYCKGCGICANECPRQALSMIPEGSGE</sequence>
<comment type="caution">
    <text evidence="8">The sequence shown here is derived from an EMBL/GenBank/DDBJ whole genome shotgun (WGS) entry which is preliminary data.</text>
</comment>
<protein>
    <submittedName>
        <fullName evidence="8">4Fe-4S binding protein</fullName>
    </submittedName>
</protein>
<dbReference type="GO" id="GO:0051539">
    <property type="term" value="F:4 iron, 4 sulfur cluster binding"/>
    <property type="evidence" value="ECO:0007669"/>
    <property type="project" value="UniProtKB-KW"/>
</dbReference>
<feature type="domain" description="4Fe-4S ferredoxin-type" evidence="7">
    <location>
        <begin position="36"/>
        <end position="65"/>
    </location>
</feature>
<dbReference type="NCBIfam" id="TIGR02179">
    <property type="entry name" value="PorD_KorD"/>
    <property type="match status" value="1"/>
</dbReference>
<proteinExistence type="predicted"/>
<dbReference type="InterPro" id="IPR011898">
    <property type="entry name" value="PorD_KorD"/>
</dbReference>
<evidence type="ECO:0000256" key="3">
    <source>
        <dbReference type="ARBA" id="ARBA00022723"/>
    </source>
</evidence>
<keyword evidence="4" id="KW-0677">Repeat</keyword>
<evidence type="ECO:0000259" key="7">
    <source>
        <dbReference type="PROSITE" id="PS51379"/>
    </source>
</evidence>
<reference evidence="8" key="1">
    <citation type="submission" date="2021-06" db="EMBL/GenBank/DDBJ databases">
        <title>Description of novel taxa of the family Lachnospiraceae.</title>
        <authorList>
            <person name="Chaplin A.V."/>
            <person name="Sokolova S.R."/>
            <person name="Pikina A.P."/>
            <person name="Korzhanova M."/>
            <person name="Belova V."/>
            <person name="Korostin D."/>
            <person name="Efimov B.A."/>
        </authorList>
    </citation>
    <scope>NUCLEOTIDE SEQUENCE</scope>
    <source>
        <strain evidence="8">ASD5720</strain>
    </source>
</reference>
<dbReference type="PANTHER" id="PTHR43724">
    <property type="entry name" value="PYRUVATE SYNTHASE SUBUNIT PORD"/>
    <property type="match status" value="1"/>
</dbReference>
<evidence type="ECO:0000256" key="4">
    <source>
        <dbReference type="ARBA" id="ARBA00022737"/>
    </source>
</evidence>
<dbReference type="PROSITE" id="PS00198">
    <property type="entry name" value="4FE4S_FER_1"/>
    <property type="match status" value="2"/>
</dbReference>
<evidence type="ECO:0000313" key="9">
    <source>
        <dbReference type="Proteomes" id="UP000712157"/>
    </source>
</evidence>
<keyword evidence="6" id="KW-0411">Iron-sulfur</keyword>
<dbReference type="GO" id="GO:0016625">
    <property type="term" value="F:oxidoreductase activity, acting on the aldehyde or oxo group of donors, iron-sulfur protein as acceptor"/>
    <property type="evidence" value="ECO:0007669"/>
    <property type="project" value="InterPro"/>
</dbReference>
<dbReference type="EMBL" id="JAHQCW010000018">
    <property type="protein sequence ID" value="MBU9737231.1"/>
    <property type="molecule type" value="Genomic_DNA"/>
</dbReference>
<dbReference type="SUPFAM" id="SSF54862">
    <property type="entry name" value="4Fe-4S ferredoxins"/>
    <property type="match status" value="1"/>
</dbReference>
<keyword evidence="9" id="KW-1185">Reference proteome</keyword>
<dbReference type="InterPro" id="IPR017900">
    <property type="entry name" value="4Fe4S_Fe_S_CS"/>
</dbReference>
<evidence type="ECO:0000256" key="2">
    <source>
        <dbReference type="ARBA" id="ARBA00022485"/>
    </source>
</evidence>
<dbReference type="AlphaFoldDB" id="A0A949JZS5"/>
<evidence type="ECO:0000256" key="1">
    <source>
        <dbReference type="ARBA" id="ARBA00001966"/>
    </source>
</evidence>
<dbReference type="Gene3D" id="3.30.70.20">
    <property type="match status" value="1"/>
</dbReference>
<evidence type="ECO:0000256" key="5">
    <source>
        <dbReference type="ARBA" id="ARBA00023004"/>
    </source>
</evidence>
<keyword evidence="2" id="KW-0004">4Fe-4S</keyword>
<dbReference type="Proteomes" id="UP000712157">
    <property type="component" value="Unassembled WGS sequence"/>
</dbReference>
<evidence type="ECO:0000313" key="8">
    <source>
        <dbReference type="EMBL" id="MBU9737231.1"/>
    </source>
</evidence>
<gene>
    <name evidence="8" type="ORF">KTH89_11840</name>
</gene>
<keyword evidence="3" id="KW-0479">Metal-binding</keyword>
<keyword evidence="5" id="KW-0408">Iron</keyword>